<keyword evidence="3" id="KW-1185">Reference proteome</keyword>
<dbReference type="AlphaFoldDB" id="A0AA36GHB4"/>
<evidence type="ECO:0000313" key="2">
    <source>
        <dbReference type="EMBL" id="CAJ0592556.1"/>
    </source>
</evidence>
<dbReference type="InterPro" id="IPR019422">
    <property type="entry name" value="7TM_GPCR_serpentine_rcpt_Srh"/>
</dbReference>
<gene>
    <name evidence="2" type="ORF">CYNAS_LOCUS4539</name>
</gene>
<feature type="transmembrane region" description="Helical" evidence="1">
    <location>
        <begin position="137"/>
        <end position="161"/>
    </location>
</feature>
<feature type="transmembrane region" description="Helical" evidence="1">
    <location>
        <begin position="202"/>
        <end position="223"/>
    </location>
</feature>
<feature type="transmembrane region" description="Helical" evidence="1">
    <location>
        <begin position="341"/>
        <end position="364"/>
    </location>
</feature>
<sequence>MIQCDDFDPHPVVYRSFMASLSIVTPPLNAFAIYCITRKSTKQMGFYKWWLLMYQLSSCVFDFVFTILIVPVVFFPIPMGYADSLLARLISLNGHVALILFISCIPLLTVTCLYLFIYRCYVLLPHYHMLKMNKRGIIITSTTLLLIYCIPTASGLVVILPDQREAREWMLQVSIPLTTLLVPIMTLMYLFGIAASLDQGHIYLCIAFFFIYAIPTGAGLVNISPDQEEAKRWIVSTFSCAEPVVRMSIPRLHIYTPDSFERLLITVLVLVVMIAPIGLAILGSALYFLRGASHLSKKTRRLQQKFFFFLLVQVSVPGIAYALPVFFLVVLFITMEPKIKFLGNLSLIFMGFHGTVSSLSLILCNEPYRKFVVEILMNKWWPKKNMKTPLLVSFTRPSHQIPAQ</sequence>
<keyword evidence="1" id="KW-0812">Transmembrane</keyword>
<feature type="transmembrane region" description="Helical" evidence="1">
    <location>
        <begin position="17"/>
        <end position="37"/>
    </location>
</feature>
<evidence type="ECO:0000313" key="3">
    <source>
        <dbReference type="Proteomes" id="UP001176961"/>
    </source>
</evidence>
<protein>
    <submittedName>
        <fullName evidence="2">Uncharacterized protein</fullName>
    </submittedName>
</protein>
<accession>A0AA36GHB4</accession>
<keyword evidence="1" id="KW-0472">Membrane</keyword>
<reference evidence="2" key="1">
    <citation type="submission" date="2023-07" db="EMBL/GenBank/DDBJ databases">
        <authorList>
            <consortium name="CYATHOMIX"/>
        </authorList>
    </citation>
    <scope>NUCLEOTIDE SEQUENCE</scope>
    <source>
        <strain evidence="2">N/A</strain>
    </source>
</reference>
<feature type="transmembrane region" description="Helical" evidence="1">
    <location>
        <begin position="263"/>
        <end position="289"/>
    </location>
</feature>
<feature type="transmembrane region" description="Helical" evidence="1">
    <location>
        <begin position="49"/>
        <end position="75"/>
    </location>
</feature>
<comment type="caution">
    <text evidence="2">The sequence shown here is derived from an EMBL/GenBank/DDBJ whole genome shotgun (WGS) entry which is preliminary data.</text>
</comment>
<organism evidence="2 3">
    <name type="scientific">Cylicocyclus nassatus</name>
    <name type="common">Nematode worm</name>
    <dbReference type="NCBI Taxonomy" id="53992"/>
    <lineage>
        <taxon>Eukaryota</taxon>
        <taxon>Metazoa</taxon>
        <taxon>Ecdysozoa</taxon>
        <taxon>Nematoda</taxon>
        <taxon>Chromadorea</taxon>
        <taxon>Rhabditida</taxon>
        <taxon>Rhabditina</taxon>
        <taxon>Rhabditomorpha</taxon>
        <taxon>Strongyloidea</taxon>
        <taxon>Strongylidae</taxon>
        <taxon>Cylicocyclus</taxon>
    </lineage>
</organism>
<feature type="transmembrane region" description="Helical" evidence="1">
    <location>
        <begin position="173"/>
        <end position="195"/>
    </location>
</feature>
<feature type="transmembrane region" description="Helical" evidence="1">
    <location>
        <begin position="95"/>
        <end position="117"/>
    </location>
</feature>
<dbReference type="Pfam" id="PF10318">
    <property type="entry name" value="7TM_GPCR_Srh"/>
    <property type="match status" value="2"/>
</dbReference>
<proteinExistence type="predicted"/>
<feature type="transmembrane region" description="Helical" evidence="1">
    <location>
        <begin position="310"/>
        <end position="335"/>
    </location>
</feature>
<name>A0AA36GHB4_CYLNA</name>
<dbReference type="EMBL" id="CATQJL010000112">
    <property type="protein sequence ID" value="CAJ0592556.1"/>
    <property type="molecule type" value="Genomic_DNA"/>
</dbReference>
<evidence type="ECO:0000256" key="1">
    <source>
        <dbReference type="SAM" id="Phobius"/>
    </source>
</evidence>
<dbReference type="PANTHER" id="PTHR46891">
    <property type="entry name" value="SERPENTINE RECEPTOR, CLASS H-RELATED"/>
    <property type="match status" value="1"/>
</dbReference>
<dbReference type="Proteomes" id="UP001176961">
    <property type="component" value="Unassembled WGS sequence"/>
</dbReference>
<keyword evidence="1" id="KW-1133">Transmembrane helix</keyword>